<dbReference type="AlphaFoldDB" id="A0AB40B4M5"/>
<dbReference type="PANTHER" id="PTHR31429:SF24">
    <property type="entry name" value="WRKY TRANSCRIPTION FACTOR 72-RELATED"/>
    <property type="match status" value="1"/>
</dbReference>
<dbReference type="GO" id="GO:0003700">
    <property type="term" value="F:DNA-binding transcription factor activity"/>
    <property type="evidence" value="ECO:0007669"/>
    <property type="project" value="InterPro"/>
</dbReference>
<keyword evidence="2" id="KW-0805">Transcription regulation</keyword>
<evidence type="ECO:0000313" key="8">
    <source>
        <dbReference type="Proteomes" id="UP001515500"/>
    </source>
</evidence>
<evidence type="ECO:0000256" key="5">
    <source>
        <dbReference type="ARBA" id="ARBA00023242"/>
    </source>
</evidence>
<dbReference type="GO" id="GO:0005634">
    <property type="term" value="C:nucleus"/>
    <property type="evidence" value="ECO:0007669"/>
    <property type="project" value="UniProtKB-SubCell"/>
</dbReference>
<keyword evidence="5" id="KW-0539">Nucleus</keyword>
<keyword evidence="8" id="KW-1185">Reference proteome</keyword>
<comment type="subcellular location">
    <subcellularLocation>
        <location evidence="1">Nucleus</location>
    </subcellularLocation>
</comment>
<reference evidence="9" key="1">
    <citation type="submission" date="2025-08" db="UniProtKB">
        <authorList>
            <consortium name="RefSeq"/>
        </authorList>
    </citation>
    <scope>IDENTIFICATION</scope>
</reference>
<feature type="domain" description="WRKY" evidence="7">
    <location>
        <begin position="40"/>
        <end position="106"/>
    </location>
</feature>
<dbReference type="GO" id="GO:0043565">
    <property type="term" value="F:sequence-specific DNA binding"/>
    <property type="evidence" value="ECO:0007669"/>
    <property type="project" value="InterPro"/>
</dbReference>
<dbReference type="Gene3D" id="2.20.25.80">
    <property type="entry name" value="WRKY domain"/>
    <property type="match status" value="1"/>
</dbReference>
<gene>
    <name evidence="9" type="primary">LOC120258595</name>
</gene>
<proteinExistence type="predicted"/>
<evidence type="ECO:0000313" key="9">
    <source>
        <dbReference type="RefSeq" id="XP_039121989.1"/>
    </source>
</evidence>
<dbReference type="InterPro" id="IPR036576">
    <property type="entry name" value="WRKY_dom_sf"/>
</dbReference>
<evidence type="ECO:0000256" key="2">
    <source>
        <dbReference type="ARBA" id="ARBA00023015"/>
    </source>
</evidence>
<dbReference type="Pfam" id="PF03106">
    <property type="entry name" value="WRKY"/>
    <property type="match status" value="1"/>
</dbReference>
<dbReference type="PANTHER" id="PTHR31429">
    <property type="entry name" value="WRKY TRANSCRIPTION FACTOR 36-RELATED"/>
    <property type="match status" value="1"/>
</dbReference>
<name>A0AB40B4M5_DIOCR</name>
<keyword evidence="4" id="KW-0804">Transcription</keyword>
<protein>
    <submittedName>
        <fullName evidence="9">WRKY transcription factor 72B-like</fullName>
    </submittedName>
</protein>
<evidence type="ECO:0000256" key="1">
    <source>
        <dbReference type="ARBA" id="ARBA00004123"/>
    </source>
</evidence>
<dbReference type="InterPro" id="IPR044810">
    <property type="entry name" value="WRKY_plant"/>
</dbReference>
<dbReference type="FunFam" id="2.20.25.80:FF:000002">
    <property type="entry name" value="probable WRKY transcription factor 31"/>
    <property type="match status" value="1"/>
</dbReference>
<organism evidence="8 9">
    <name type="scientific">Dioscorea cayennensis subsp. rotundata</name>
    <name type="common">White Guinea yam</name>
    <name type="synonym">Dioscorea rotundata</name>
    <dbReference type="NCBI Taxonomy" id="55577"/>
    <lineage>
        <taxon>Eukaryota</taxon>
        <taxon>Viridiplantae</taxon>
        <taxon>Streptophyta</taxon>
        <taxon>Embryophyta</taxon>
        <taxon>Tracheophyta</taxon>
        <taxon>Spermatophyta</taxon>
        <taxon>Magnoliopsida</taxon>
        <taxon>Liliopsida</taxon>
        <taxon>Dioscoreales</taxon>
        <taxon>Dioscoreaceae</taxon>
        <taxon>Dioscorea</taxon>
    </lineage>
</organism>
<dbReference type="SMART" id="SM00774">
    <property type="entry name" value="WRKY"/>
    <property type="match status" value="1"/>
</dbReference>
<dbReference type="RefSeq" id="XP_039121989.1">
    <property type="nucleotide sequence ID" value="XM_039266055.1"/>
</dbReference>
<dbReference type="Proteomes" id="UP001515500">
    <property type="component" value="Chromosome 4"/>
</dbReference>
<sequence length="253" mass="27391">MKFLSEHQEDHKIKSLRNGDHEVLQQAHDKRFRVSVRARCDGPTMNDGCQWRKYGQKTAKGNPCPRAYYRCSVAQNCPVKKQVQRCMEDMSILITTYEGNHNHPLPFSAATMASTTSAAASMLMSGSSDSQPQTSTTVSAGLHTTTSNTTLLSKENLITDSIAHAITTDPCFRSALATAIASYIGVHGAQSRWESSSAGHGRDQERHGAGSVISSGNNLENLTFSQSLMGFSGAKSASSSPVEDRGQYINGMK</sequence>
<feature type="region of interest" description="Disordered" evidence="6">
    <location>
        <begin position="232"/>
        <end position="253"/>
    </location>
</feature>
<dbReference type="GeneID" id="120258595"/>
<feature type="region of interest" description="Disordered" evidence="6">
    <location>
        <begin position="193"/>
        <end position="216"/>
    </location>
</feature>
<evidence type="ECO:0000256" key="4">
    <source>
        <dbReference type="ARBA" id="ARBA00023163"/>
    </source>
</evidence>
<dbReference type="SUPFAM" id="SSF118290">
    <property type="entry name" value="WRKY DNA-binding domain"/>
    <property type="match status" value="1"/>
</dbReference>
<evidence type="ECO:0000256" key="3">
    <source>
        <dbReference type="ARBA" id="ARBA00023125"/>
    </source>
</evidence>
<evidence type="ECO:0000256" key="6">
    <source>
        <dbReference type="SAM" id="MobiDB-lite"/>
    </source>
</evidence>
<keyword evidence="3" id="KW-0238">DNA-binding</keyword>
<accession>A0AB40B4M5</accession>
<dbReference type="PROSITE" id="PS50811">
    <property type="entry name" value="WRKY"/>
    <property type="match status" value="1"/>
</dbReference>
<feature type="compositionally biased region" description="Polar residues" evidence="6">
    <location>
        <begin position="232"/>
        <end position="241"/>
    </location>
</feature>
<evidence type="ECO:0000259" key="7">
    <source>
        <dbReference type="PROSITE" id="PS50811"/>
    </source>
</evidence>
<dbReference type="InterPro" id="IPR003657">
    <property type="entry name" value="WRKY_dom"/>
</dbReference>